<evidence type="ECO:0008006" key="4">
    <source>
        <dbReference type="Google" id="ProtNLM"/>
    </source>
</evidence>
<evidence type="ECO:0000256" key="1">
    <source>
        <dbReference type="SAM" id="Phobius"/>
    </source>
</evidence>
<evidence type="ECO:0000313" key="2">
    <source>
        <dbReference type="EMBL" id="OIP02970.1"/>
    </source>
</evidence>
<feature type="transmembrane region" description="Helical" evidence="1">
    <location>
        <begin position="100"/>
        <end position="128"/>
    </location>
</feature>
<feature type="transmembrane region" description="Helical" evidence="1">
    <location>
        <begin position="22"/>
        <end position="46"/>
    </location>
</feature>
<feature type="transmembrane region" description="Helical" evidence="1">
    <location>
        <begin position="231"/>
        <end position="250"/>
    </location>
</feature>
<reference evidence="2 3" key="1">
    <citation type="journal article" date="2016" name="Environ. Microbiol.">
        <title>Genomic resolution of a cold subsurface aquifer community provides metabolic insights for novel microbes adapted to high CO concentrations.</title>
        <authorList>
            <person name="Probst A.J."/>
            <person name="Castelle C.J."/>
            <person name="Singh A."/>
            <person name="Brown C.T."/>
            <person name="Anantharaman K."/>
            <person name="Sharon I."/>
            <person name="Hug L.A."/>
            <person name="Burstein D."/>
            <person name="Emerson J.B."/>
            <person name="Thomas B.C."/>
            <person name="Banfield J.F."/>
        </authorList>
    </citation>
    <scope>NUCLEOTIDE SEQUENCE [LARGE SCALE GENOMIC DNA]</scope>
    <source>
        <strain evidence="2">CG2_30_44_31</strain>
    </source>
</reference>
<feature type="transmembrane region" description="Helical" evidence="1">
    <location>
        <begin position="166"/>
        <end position="189"/>
    </location>
</feature>
<evidence type="ECO:0000313" key="3">
    <source>
        <dbReference type="Proteomes" id="UP000183605"/>
    </source>
</evidence>
<gene>
    <name evidence="2" type="ORF">AUK18_02870</name>
</gene>
<sequence>MRKFWAYYVTHLIDALLYRAEIFVWVLTDIGPALVALVFWLAAFQARPNIAGYSLPQMVLYYFGVMLVKNLIGIQPQYHLAEEIRDGTFSKYLLKPLNFLIYRLGGIFAWRTVRLIFFLPFLLILLYFFIHQVNIFRLSWLNFIAFLVSLALAFFLQFLLKIILGLAAIWFTEVGWLFFGFAVVSSFLSGELIPLDLFPQGLIVINNWLPFKYMLYFPLSLGLNRVNGLQAISSGLLIQFFWCLLVYWLYRRVFKAGTKTYSAYGG</sequence>
<comment type="caution">
    <text evidence="2">The sequence shown here is derived from an EMBL/GenBank/DDBJ whole genome shotgun (WGS) entry which is preliminary data.</text>
</comment>
<keyword evidence="1" id="KW-1133">Transmembrane helix</keyword>
<keyword evidence="1" id="KW-0472">Membrane</keyword>
<dbReference type="PANTHER" id="PTHR36832:SF1">
    <property type="entry name" value="SLR1174 PROTEIN"/>
    <property type="match status" value="1"/>
</dbReference>
<accession>A0A1J5B4R2</accession>
<dbReference type="Pfam" id="PF06182">
    <property type="entry name" value="ABC2_membrane_6"/>
    <property type="match status" value="1"/>
</dbReference>
<dbReference type="EMBL" id="MNXQ01000052">
    <property type="protein sequence ID" value="OIP02970.1"/>
    <property type="molecule type" value="Genomic_DNA"/>
</dbReference>
<organism evidence="2 3">
    <name type="scientific">Candidatus Beckwithbacteria bacterium CG2_30_44_31</name>
    <dbReference type="NCBI Taxonomy" id="1805035"/>
    <lineage>
        <taxon>Bacteria</taxon>
        <taxon>Candidatus Beckwithiibacteriota</taxon>
    </lineage>
</organism>
<dbReference type="PANTHER" id="PTHR36832">
    <property type="entry name" value="SLR1174 PROTEIN-RELATED"/>
    <property type="match status" value="1"/>
</dbReference>
<name>A0A1J5B4R2_9BACT</name>
<feature type="transmembrane region" description="Helical" evidence="1">
    <location>
        <begin position="140"/>
        <end position="160"/>
    </location>
</feature>
<keyword evidence="1" id="KW-0812">Transmembrane</keyword>
<proteinExistence type="predicted"/>
<dbReference type="AlphaFoldDB" id="A0A1J5B4R2"/>
<protein>
    <recommendedName>
        <fullName evidence="4">ABC transporter permease</fullName>
    </recommendedName>
</protein>
<dbReference type="InterPro" id="IPR010390">
    <property type="entry name" value="ABC-2_transporter-like"/>
</dbReference>
<dbReference type="Proteomes" id="UP000183605">
    <property type="component" value="Unassembled WGS sequence"/>
</dbReference>
<feature type="transmembrane region" description="Helical" evidence="1">
    <location>
        <begin position="201"/>
        <end position="219"/>
    </location>
</feature>